<feature type="compositionally biased region" description="Low complexity" evidence="1">
    <location>
        <begin position="35"/>
        <end position="57"/>
    </location>
</feature>
<keyword evidence="2" id="KW-0732">Signal</keyword>
<accession>A0ABV8SHN5</accession>
<evidence type="ECO:0000313" key="4">
    <source>
        <dbReference type="Proteomes" id="UP001595755"/>
    </source>
</evidence>
<feature type="region of interest" description="Disordered" evidence="1">
    <location>
        <begin position="28"/>
        <end position="70"/>
    </location>
</feature>
<evidence type="ECO:0000256" key="1">
    <source>
        <dbReference type="SAM" id="MobiDB-lite"/>
    </source>
</evidence>
<evidence type="ECO:0000256" key="2">
    <source>
        <dbReference type="SAM" id="SignalP"/>
    </source>
</evidence>
<dbReference type="EMBL" id="JBHSED010000065">
    <property type="protein sequence ID" value="MFC4306790.1"/>
    <property type="molecule type" value="Genomic_DNA"/>
</dbReference>
<gene>
    <name evidence="3" type="ORF">ACFO1S_25550</name>
</gene>
<organism evidence="3 4">
    <name type="scientific">Cohnella boryungensis</name>
    <dbReference type="NCBI Taxonomy" id="768479"/>
    <lineage>
        <taxon>Bacteria</taxon>
        <taxon>Bacillati</taxon>
        <taxon>Bacillota</taxon>
        <taxon>Bacilli</taxon>
        <taxon>Bacillales</taxon>
        <taxon>Paenibacillaceae</taxon>
        <taxon>Cohnella</taxon>
    </lineage>
</organism>
<feature type="chain" id="PRO_5046202430" description="Lipoprotein" evidence="2">
    <location>
        <begin position="25"/>
        <end position="214"/>
    </location>
</feature>
<protein>
    <recommendedName>
        <fullName evidence="5">Lipoprotein</fullName>
    </recommendedName>
</protein>
<feature type="signal peptide" evidence="2">
    <location>
        <begin position="1"/>
        <end position="24"/>
    </location>
</feature>
<dbReference type="RefSeq" id="WP_204602036.1">
    <property type="nucleotide sequence ID" value="NZ_JBHSED010000065.1"/>
</dbReference>
<evidence type="ECO:0008006" key="5">
    <source>
        <dbReference type="Google" id="ProtNLM"/>
    </source>
</evidence>
<dbReference type="Proteomes" id="UP001595755">
    <property type="component" value="Unassembled WGS sequence"/>
</dbReference>
<reference evidence="4" key="1">
    <citation type="journal article" date="2019" name="Int. J. Syst. Evol. Microbiol.">
        <title>The Global Catalogue of Microorganisms (GCM) 10K type strain sequencing project: providing services to taxonomists for standard genome sequencing and annotation.</title>
        <authorList>
            <consortium name="The Broad Institute Genomics Platform"/>
            <consortium name="The Broad Institute Genome Sequencing Center for Infectious Disease"/>
            <person name="Wu L."/>
            <person name="Ma J."/>
        </authorList>
    </citation>
    <scope>NUCLEOTIDE SEQUENCE [LARGE SCALE GENOMIC DNA]</scope>
    <source>
        <strain evidence="4">CGMCC 4.1641</strain>
    </source>
</reference>
<comment type="caution">
    <text evidence="3">The sequence shown here is derived from an EMBL/GenBank/DDBJ whole genome shotgun (WGS) entry which is preliminary data.</text>
</comment>
<name>A0ABV8SHN5_9BACL</name>
<sequence length="214" mass="22648">MMNLGSTLKKLPVLAMAFALVACSSVNEPAGSPRSTASPSQNASASSPAPSANTPAPSEKPPGTARPQTESFDLITGPQAATLHQGDGFSLYLFDGFVFDADQGRLSLEKNSDYDVEIKLLPTDEDLSKLRAAGEEELAKAGKVSDYSGELVEHPLGSAELYLQAESGDGISDYIVWKAESGDRFLFRLHNPKGKEASDFANPVLVTLSTVQAN</sequence>
<keyword evidence="4" id="KW-1185">Reference proteome</keyword>
<evidence type="ECO:0000313" key="3">
    <source>
        <dbReference type="EMBL" id="MFC4306790.1"/>
    </source>
</evidence>
<proteinExistence type="predicted"/>